<proteinExistence type="predicted"/>
<keyword evidence="3" id="KW-1185">Reference proteome</keyword>
<sequence>MFEPDENGVLAVVEASPARRIFAYGVLFGLGALVVYLTLVHPPAFHWMVFMLVFGVLMLWQAERLRRATHVTITLTETELRDSTGTVLARIDDIRSVDRGVFAFKPSNGFTLVLRSKKPRAWLPGLWWRFGRRVGVGGVTNAGQSKFMAERISMMIKD</sequence>
<gene>
    <name evidence="2" type="ORF">SAMN05421665_1556</name>
</gene>
<keyword evidence="1" id="KW-0812">Transmembrane</keyword>
<evidence type="ECO:0000313" key="2">
    <source>
        <dbReference type="EMBL" id="SIT82878.1"/>
    </source>
</evidence>
<reference evidence="3" key="1">
    <citation type="submission" date="2017-01" db="EMBL/GenBank/DDBJ databases">
        <authorList>
            <person name="Varghese N."/>
            <person name="Submissions S."/>
        </authorList>
    </citation>
    <scope>NUCLEOTIDE SEQUENCE [LARGE SCALE GENOMIC DNA]</scope>
    <source>
        <strain evidence="3">DSM 29591</strain>
    </source>
</reference>
<dbReference type="EMBL" id="FTPR01000001">
    <property type="protein sequence ID" value="SIT82878.1"/>
    <property type="molecule type" value="Genomic_DNA"/>
</dbReference>
<dbReference type="STRING" id="287098.SAMN05421665_1556"/>
<organism evidence="2 3">
    <name type="scientific">Yoonia rosea</name>
    <dbReference type="NCBI Taxonomy" id="287098"/>
    <lineage>
        <taxon>Bacteria</taxon>
        <taxon>Pseudomonadati</taxon>
        <taxon>Pseudomonadota</taxon>
        <taxon>Alphaproteobacteria</taxon>
        <taxon>Rhodobacterales</taxon>
        <taxon>Paracoccaceae</taxon>
        <taxon>Yoonia</taxon>
    </lineage>
</organism>
<evidence type="ECO:0000256" key="1">
    <source>
        <dbReference type="SAM" id="Phobius"/>
    </source>
</evidence>
<name>A0A1R3WWQ2_9RHOB</name>
<dbReference type="Proteomes" id="UP000186997">
    <property type="component" value="Unassembled WGS sequence"/>
</dbReference>
<evidence type="ECO:0000313" key="3">
    <source>
        <dbReference type="Proteomes" id="UP000186997"/>
    </source>
</evidence>
<feature type="transmembrane region" description="Helical" evidence="1">
    <location>
        <begin position="21"/>
        <end position="39"/>
    </location>
</feature>
<protein>
    <recommendedName>
        <fullName evidence="4">PH domain-containing protein</fullName>
    </recommendedName>
</protein>
<dbReference type="RefSeq" id="WP_076659069.1">
    <property type="nucleotide sequence ID" value="NZ_FTPR01000001.1"/>
</dbReference>
<keyword evidence="1" id="KW-0472">Membrane</keyword>
<evidence type="ECO:0008006" key="4">
    <source>
        <dbReference type="Google" id="ProtNLM"/>
    </source>
</evidence>
<feature type="transmembrane region" description="Helical" evidence="1">
    <location>
        <begin position="45"/>
        <end position="62"/>
    </location>
</feature>
<dbReference type="OrthoDB" id="7862519at2"/>
<dbReference type="AlphaFoldDB" id="A0A1R3WWQ2"/>
<accession>A0A1R3WWQ2</accession>
<keyword evidence="1" id="KW-1133">Transmembrane helix</keyword>